<dbReference type="EMBL" id="QGTQ01000013">
    <property type="protein sequence ID" value="PWV99724.1"/>
    <property type="molecule type" value="Genomic_DNA"/>
</dbReference>
<keyword evidence="5" id="KW-1185">Reference proteome</keyword>
<evidence type="ECO:0000256" key="2">
    <source>
        <dbReference type="SAM" id="Phobius"/>
    </source>
</evidence>
<feature type="region of interest" description="Disordered" evidence="1">
    <location>
        <begin position="280"/>
        <end position="305"/>
    </location>
</feature>
<evidence type="ECO:0000313" key="4">
    <source>
        <dbReference type="EMBL" id="PWV99724.1"/>
    </source>
</evidence>
<organism evidence="4 5">
    <name type="scientific">Paenibacillus cellulosilyticus</name>
    <dbReference type="NCBI Taxonomy" id="375489"/>
    <lineage>
        <taxon>Bacteria</taxon>
        <taxon>Bacillati</taxon>
        <taxon>Bacillota</taxon>
        <taxon>Bacilli</taxon>
        <taxon>Bacillales</taxon>
        <taxon>Paenibacillaceae</taxon>
        <taxon>Paenibacillus</taxon>
    </lineage>
</organism>
<gene>
    <name evidence="4" type="ORF">DFQ01_11398</name>
</gene>
<keyword evidence="2" id="KW-0472">Membrane</keyword>
<dbReference type="Pfam" id="PF05901">
    <property type="entry name" value="Excalibur"/>
    <property type="match status" value="1"/>
</dbReference>
<feature type="transmembrane region" description="Helical" evidence="2">
    <location>
        <begin position="28"/>
        <end position="45"/>
    </location>
</feature>
<feature type="compositionally biased region" description="Polar residues" evidence="1">
    <location>
        <begin position="247"/>
        <end position="264"/>
    </location>
</feature>
<protein>
    <submittedName>
        <fullName evidence="4">Deoxyribonuclease NucA/NucB</fullName>
    </submittedName>
</protein>
<evidence type="ECO:0000259" key="3">
    <source>
        <dbReference type="SMART" id="SM00894"/>
    </source>
</evidence>
<feature type="region of interest" description="Disordered" evidence="1">
    <location>
        <begin position="211"/>
        <end position="264"/>
    </location>
</feature>
<evidence type="ECO:0000256" key="1">
    <source>
        <dbReference type="SAM" id="MobiDB-lite"/>
    </source>
</evidence>
<feature type="domain" description="Excalibur calcium-binding" evidence="3">
    <location>
        <begin position="269"/>
        <end position="305"/>
    </location>
</feature>
<proteinExistence type="predicted"/>
<feature type="compositionally biased region" description="Low complexity" evidence="1">
    <location>
        <begin position="211"/>
        <end position="245"/>
    </location>
</feature>
<feature type="compositionally biased region" description="Basic and acidic residues" evidence="1">
    <location>
        <begin position="285"/>
        <end position="305"/>
    </location>
</feature>
<dbReference type="InterPro" id="IPR008613">
    <property type="entry name" value="Excalibur_Ca-bd_domain"/>
</dbReference>
<comment type="caution">
    <text evidence="4">The sequence shown here is derived from an EMBL/GenBank/DDBJ whole genome shotgun (WGS) entry which is preliminary data.</text>
</comment>
<name>A0A2V2YRF5_9BACL</name>
<sequence length="305" mass="32010">MWRIVGWLVVPFLHLLFRWRRLSGPARIFGMIWTIGIAIIIISTVQTMPQDTGGTVGTPTSDQYDVKLVFPADRYPETADHIQDAIAKGESPICTIDRSESDTHRDASLAGIPTKKGYDRDEWPMAMCAEGGSGADIRYVTPSDNRGAGSWIGGQLNDYADGTRVWIVIDNTEASNEIGSDLDATARAVASSASNSGASKAADAAVGTDNNAAAGSGTKSNASSGSNTSGTTSSSNENESTTKANPSVETNVASDVASNHTSSTQTEIVYKNCTDVRAAGAAPLHKGDPGYSKKLDRDGDGVACE</sequence>
<reference evidence="4 5" key="1">
    <citation type="submission" date="2018-05" db="EMBL/GenBank/DDBJ databases">
        <title>Genomic Encyclopedia of Type Strains, Phase III (KMG-III): the genomes of soil and plant-associated and newly described type strains.</title>
        <authorList>
            <person name="Whitman W."/>
        </authorList>
    </citation>
    <scope>NUCLEOTIDE SEQUENCE [LARGE SCALE GENOMIC DNA]</scope>
    <source>
        <strain evidence="4 5">CECT 5696</strain>
    </source>
</reference>
<keyword evidence="2" id="KW-1133">Transmembrane helix</keyword>
<evidence type="ECO:0000313" key="5">
    <source>
        <dbReference type="Proteomes" id="UP000246635"/>
    </source>
</evidence>
<dbReference type="Proteomes" id="UP000246635">
    <property type="component" value="Unassembled WGS sequence"/>
</dbReference>
<dbReference type="SMART" id="SM00894">
    <property type="entry name" value="Excalibur"/>
    <property type="match status" value="1"/>
</dbReference>
<accession>A0A2V2YRF5</accession>
<dbReference type="AlphaFoldDB" id="A0A2V2YRF5"/>
<keyword evidence="2" id="KW-0812">Transmembrane</keyword>